<evidence type="ECO:0000256" key="7">
    <source>
        <dbReference type="ARBA" id="ARBA00023157"/>
    </source>
</evidence>
<evidence type="ECO:0000259" key="10">
    <source>
        <dbReference type="SMART" id="SM01039"/>
    </source>
</evidence>
<gene>
    <name evidence="11" type="primary">Hypp322</name>
    <name evidence="11" type="ORF">BLAG_LOCUS1090</name>
</gene>
<evidence type="ECO:0000256" key="2">
    <source>
        <dbReference type="ARBA" id="ARBA00006794"/>
    </source>
</evidence>
<dbReference type="GO" id="GO:0070062">
    <property type="term" value="C:extracellular exosome"/>
    <property type="evidence" value="ECO:0007669"/>
    <property type="project" value="TreeGrafter"/>
</dbReference>
<dbReference type="SMART" id="SM01039">
    <property type="entry name" value="BRICHOS"/>
    <property type="match status" value="1"/>
</dbReference>
<reference evidence="11" key="1">
    <citation type="submission" date="2022-01" db="EMBL/GenBank/DDBJ databases">
        <authorList>
            <person name="Braso-Vives M."/>
        </authorList>
    </citation>
    <scope>NUCLEOTIDE SEQUENCE</scope>
</reference>
<organism evidence="11 12">
    <name type="scientific">Branchiostoma lanceolatum</name>
    <name type="common">Common lancelet</name>
    <name type="synonym">Amphioxus lanceolatum</name>
    <dbReference type="NCBI Taxonomy" id="7740"/>
    <lineage>
        <taxon>Eukaryota</taxon>
        <taxon>Metazoa</taxon>
        <taxon>Chordata</taxon>
        <taxon>Cephalochordata</taxon>
        <taxon>Leptocardii</taxon>
        <taxon>Amphioxiformes</taxon>
        <taxon>Branchiostomatidae</taxon>
        <taxon>Branchiostoma</taxon>
    </lineage>
</organism>
<dbReference type="GO" id="GO:0042985">
    <property type="term" value="P:negative regulation of amyloid precursor protein biosynthetic process"/>
    <property type="evidence" value="ECO:0007669"/>
    <property type="project" value="TreeGrafter"/>
</dbReference>
<dbReference type="GO" id="GO:0005794">
    <property type="term" value="C:Golgi apparatus"/>
    <property type="evidence" value="ECO:0007669"/>
    <property type="project" value="TreeGrafter"/>
</dbReference>
<keyword evidence="9" id="KW-1003">Cell membrane</keyword>
<dbReference type="InterPro" id="IPR040145">
    <property type="entry name" value="ITM2"/>
</dbReference>
<keyword evidence="6 9" id="KW-0472">Membrane</keyword>
<evidence type="ECO:0000256" key="8">
    <source>
        <dbReference type="ARBA" id="ARBA00023180"/>
    </source>
</evidence>
<keyword evidence="8" id="KW-0325">Glycoprotein</keyword>
<dbReference type="PANTHER" id="PTHR10962">
    <property type="entry name" value="INTEGRAL TRANSMEMBRANE PROTEIN 2"/>
    <property type="match status" value="1"/>
</dbReference>
<keyword evidence="3 9" id="KW-0812">Transmembrane</keyword>
<dbReference type="AlphaFoldDB" id="A0A8J9VU09"/>
<evidence type="ECO:0000256" key="5">
    <source>
        <dbReference type="ARBA" id="ARBA00022989"/>
    </source>
</evidence>
<evidence type="ECO:0000256" key="3">
    <source>
        <dbReference type="ARBA" id="ARBA00022692"/>
    </source>
</evidence>
<evidence type="ECO:0000256" key="1">
    <source>
        <dbReference type="ARBA" id="ARBA00004606"/>
    </source>
</evidence>
<evidence type="ECO:0000256" key="4">
    <source>
        <dbReference type="ARBA" id="ARBA00022968"/>
    </source>
</evidence>
<comment type="subcellular location">
    <subcellularLocation>
        <location evidence="1 9">Membrane</location>
        <topology evidence="1 9">Single-pass type II membrane protein</topology>
    </subcellularLocation>
</comment>
<feature type="domain" description="BRICHOS" evidence="10">
    <location>
        <begin position="106"/>
        <end position="207"/>
    </location>
</feature>
<evidence type="ECO:0000313" key="11">
    <source>
        <dbReference type="EMBL" id="CAH1230563.1"/>
    </source>
</evidence>
<dbReference type="PANTHER" id="PTHR10962:SF1">
    <property type="entry name" value="INTEGRAL MEMBRANE PROTEIN 2"/>
    <property type="match status" value="1"/>
</dbReference>
<dbReference type="GO" id="GO:0001540">
    <property type="term" value="F:amyloid-beta binding"/>
    <property type="evidence" value="ECO:0007669"/>
    <property type="project" value="TreeGrafter"/>
</dbReference>
<dbReference type="EMBL" id="OV696686">
    <property type="protein sequence ID" value="CAH1230563.1"/>
    <property type="molecule type" value="Genomic_DNA"/>
</dbReference>
<dbReference type="GO" id="GO:0005886">
    <property type="term" value="C:plasma membrane"/>
    <property type="evidence" value="ECO:0007669"/>
    <property type="project" value="UniProtKB-UniRule"/>
</dbReference>
<dbReference type="Pfam" id="PF04089">
    <property type="entry name" value="BRICHOS"/>
    <property type="match status" value="1"/>
</dbReference>
<keyword evidence="12" id="KW-1185">Reference proteome</keyword>
<evidence type="ECO:0000256" key="6">
    <source>
        <dbReference type="ARBA" id="ARBA00023136"/>
    </source>
</evidence>
<protein>
    <recommendedName>
        <fullName evidence="9">Integral membrane protein 2</fullName>
    </recommendedName>
</protein>
<proteinExistence type="inferred from homology"/>
<keyword evidence="4 9" id="KW-0735">Signal-anchor</keyword>
<dbReference type="Gene3D" id="3.30.390.150">
    <property type="match status" value="1"/>
</dbReference>
<keyword evidence="7" id="KW-1015">Disulfide bond</keyword>
<comment type="similarity">
    <text evidence="2 9">Belongs to the ITM2 family.</text>
</comment>
<dbReference type="InterPro" id="IPR007084">
    <property type="entry name" value="BRICHOS_dom"/>
</dbReference>
<keyword evidence="5 9" id="KW-1133">Transmembrane helix</keyword>
<evidence type="ECO:0000256" key="9">
    <source>
        <dbReference type="RuleBase" id="RU367061"/>
    </source>
</evidence>
<dbReference type="Proteomes" id="UP000838412">
    <property type="component" value="Chromosome 1"/>
</dbReference>
<feature type="transmembrane region" description="Helical" evidence="9">
    <location>
        <begin position="44"/>
        <end position="68"/>
    </location>
</feature>
<accession>A0A8J9VU09</accession>
<evidence type="ECO:0000313" key="12">
    <source>
        <dbReference type="Proteomes" id="UP000838412"/>
    </source>
</evidence>
<name>A0A8J9VU09_BRALA</name>
<sequence length="293" mass="33042">MATENVSISTISKQTEAAVNIGGQEPIAPPPPYDGVKKRSNRRLVIASVVTVVVVLLVLVAVLGGVALSRHHNEKGTRRYKVEGEVVEEEIEVSEDGEQEVFRVPKNGKYEAVTVLMDFQRNLATFKDPGHEVCYVAEIDPDDWIEPQRLRKMIEEMNRENATAPDDMDDGEPENKLVAMLPPIRDLQSLAGPEVAQLCKDYTALRIGPENTTKPRERRALQLISSDRQRRQLSWGGYTWGGGRHSISCCVSYVYRPNRWTSHTFSARYRPNDWSRPFSGGSWSAGYSFSFRF</sequence>